<dbReference type="EC" id="3.1.2.6" evidence="7"/>
<comment type="cofactor">
    <cofactor evidence="7">
        <name>Zn(2+)</name>
        <dbReference type="ChEBI" id="CHEBI:29105"/>
    </cofactor>
    <text evidence="7">Binds 2 Zn(2+) ions per subunit.</text>
</comment>
<dbReference type="SMART" id="SM00849">
    <property type="entry name" value="Lactamase_B"/>
    <property type="match status" value="1"/>
</dbReference>
<evidence type="ECO:0000256" key="7">
    <source>
        <dbReference type="HAMAP-Rule" id="MF_01374"/>
    </source>
</evidence>
<feature type="domain" description="Metallo-beta-lactamase" evidence="8">
    <location>
        <begin position="12"/>
        <end position="169"/>
    </location>
</feature>
<dbReference type="SUPFAM" id="SSF56281">
    <property type="entry name" value="Metallo-hydrolase/oxidoreductase"/>
    <property type="match status" value="1"/>
</dbReference>
<feature type="binding site" evidence="7">
    <location>
        <position position="114"/>
    </location>
    <ligand>
        <name>Zn(2+)</name>
        <dbReference type="ChEBI" id="CHEBI:29105"/>
        <label>1</label>
    </ligand>
</feature>
<evidence type="ECO:0000256" key="6">
    <source>
        <dbReference type="ARBA" id="ARBA00022833"/>
    </source>
</evidence>
<dbReference type="InterPro" id="IPR001279">
    <property type="entry name" value="Metallo-B-lactamas"/>
</dbReference>
<feature type="binding site" evidence="7">
    <location>
        <position position="55"/>
    </location>
    <ligand>
        <name>Zn(2+)</name>
        <dbReference type="ChEBI" id="CHEBI:29105"/>
        <label>1</label>
    </ligand>
</feature>
<dbReference type="Proteomes" id="UP000254771">
    <property type="component" value="Unassembled WGS sequence"/>
</dbReference>
<proteinExistence type="inferred from homology"/>
<dbReference type="Gene3D" id="3.60.15.10">
    <property type="entry name" value="Ribonuclease Z/Hydroxyacylglutathione hydrolase-like"/>
    <property type="match status" value="1"/>
</dbReference>
<dbReference type="GO" id="GO:0019243">
    <property type="term" value="P:methylglyoxal catabolic process to D-lactate via S-lactoyl-glutathione"/>
    <property type="evidence" value="ECO:0007669"/>
    <property type="project" value="UniProtKB-UniRule"/>
</dbReference>
<dbReference type="AlphaFoldDB" id="A0A370DJR6"/>
<feature type="binding site" evidence="7">
    <location>
        <position position="169"/>
    </location>
    <ligand>
        <name>Zn(2+)</name>
        <dbReference type="ChEBI" id="CHEBI:29105"/>
        <label>2</label>
    </ligand>
</feature>
<dbReference type="PANTHER" id="PTHR43705">
    <property type="entry name" value="HYDROXYACYLGLUTATHIONE HYDROLASE"/>
    <property type="match status" value="1"/>
</dbReference>
<comment type="function">
    <text evidence="7">Thiolesterase that catalyzes the hydrolysis of S-D-lactoyl-glutathione to form glutathione and D-lactic acid.</text>
</comment>
<accession>A0A370DJR6</accession>
<dbReference type="Pfam" id="PF16123">
    <property type="entry name" value="HAGH_C"/>
    <property type="match status" value="1"/>
</dbReference>
<dbReference type="InterPro" id="IPR036866">
    <property type="entry name" value="RibonucZ/Hydroxyglut_hydro"/>
</dbReference>
<reference evidence="9 10" key="1">
    <citation type="journal article" date="2018" name="ISME J.">
        <title>Endosymbiont genomes yield clues of tubeworm success.</title>
        <authorList>
            <person name="Li Y."/>
            <person name="Liles M.R."/>
            <person name="Halanych K.M."/>
        </authorList>
    </citation>
    <scope>NUCLEOTIDE SEQUENCE [LARGE SCALE GENOMIC DNA]</scope>
    <source>
        <strain evidence="9">A1462</strain>
    </source>
</reference>
<feature type="binding site" evidence="7">
    <location>
        <position position="131"/>
    </location>
    <ligand>
        <name>Zn(2+)</name>
        <dbReference type="ChEBI" id="CHEBI:29105"/>
        <label>1</label>
    </ligand>
</feature>
<feature type="binding site" evidence="7">
    <location>
        <position position="59"/>
    </location>
    <ligand>
        <name>Zn(2+)</name>
        <dbReference type="ChEBI" id="CHEBI:29105"/>
        <label>2</label>
    </ligand>
</feature>
<dbReference type="PANTHER" id="PTHR43705:SF1">
    <property type="entry name" value="HYDROXYACYLGLUTATHIONE HYDROLASE GLOB"/>
    <property type="match status" value="1"/>
</dbReference>
<evidence type="ECO:0000313" key="10">
    <source>
        <dbReference type="Proteomes" id="UP000254771"/>
    </source>
</evidence>
<dbReference type="GO" id="GO:0004416">
    <property type="term" value="F:hydroxyacylglutathione hydrolase activity"/>
    <property type="evidence" value="ECO:0007669"/>
    <property type="project" value="UniProtKB-UniRule"/>
</dbReference>
<comment type="caution">
    <text evidence="9">The sequence shown here is derived from an EMBL/GenBank/DDBJ whole genome shotgun (WGS) entry which is preliminary data.</text>
</comment>
<feature type="binding site" evidence="7">
    <location>
        <position position="131"/>
    </location>
    <ligand>
        <name>Zn(2+)</name>
        <dbReference type="ChEBI" id="CHEBI:29105"/>
        <label>2</label>
    </ligand>
</feature>
<evidence type="ECO:0000259" key="8">
    <source>
        <dbReference type="SMART" id="SM00849"/>
    </source>
</evidence>
<comment type="pathway">
    <text evidence="2 7">Secondary metabolite metabolism; methylglyoxal degradation; (R)-lactate from methylglyoxal: step 2/2.</text>
</comment>
<comment type="catalytic activity">
    <reaction evidence="1 7">
        <text>an S-(2-hydroxyacyl)glutathione + H2O = a 2-hydroxy carboxylate + glutathione + H(+)</text>
        <dbReference type="Rhea" id="RHEA:21864"/>
        <dbReference type="ChEBI" id="CHEBI:15377"/>
        <dbReference type="ChEBI" id="CHEBI:15378"/>
        <dbReference type="ChEBI" id="CHEBI:57925"/>
        <dbReference type="ChEBI" id="CHEBI:58896"/>
        <dbReference type="ChEBI" id="CHEBI:71261"/>
        <dbReference type="EC" id="3.1.2.6"/>
    </reaction>
</comment>
<keyword evidence="4 7" id="KW-0479">Metal-binding</keyword>
<dbReference type="PIRSF" id="PIRSF005457">
    <property type="entry name" value="Glx"/>
    <property type="match status" value="1"/>
</dbReference>
<keyword evidence="5 7" id="KW-0378">Hydrolase</keyword>
<dbReference type="GO" id="GO:0046872">
    <property type="term" value="F:metal ion binding"/>
    <property type="evidence" value="ECO:0007669"/>
    <property type="project" value="UniProtKB-KW"/>
</dbReference>
<dbReference type="InterPro" id="IPR017782">
    <property type="entry name" value="Hydroxyacylglutathione_Hdrlase"/>
</dbReference>
<evidence type="ECO:0000256" key="2">
    <source>
        <dbReference type="ARBA" id="ARBA00004963"/>
    </source>
</evidence>
<evidence type="ECO:0000256" key="3">
    <source>
        <dbReference type="ARBA" id="ARBA00006759"/>
    </source>
</evidence>
<evidence type="ECO:0000313" key="9">
    <source>
        <dbReference type="EMBL" id="RDH85152.1"/>
    </source>
</evidence>
<comment type="subunit">
    <text evidence="7">Monomer.</text>
</comment>
<keyword evidence="10" id="KW-1185">Reference proteome</keyword>
<dbReference type="EMBL" id="QFXE01000014">
    <property type="protein sequence ID" value="RDH85152.1"/>
    <property type="molecule type" value="Genomic_DNA"/>
</dbReference>
<evidence type="ECO:0000256" key="5">
    <source>
        <dbReference type="ARBA" id="ARBA00022801"/>
    </source>
</evidence>
<organism evidence="9 10">
    <name type="scientific">endosymbiont of Escarpia spicata</name>
    <dbReference type="NCBI Taxonomy" id="2200908"/>
    <lineage>
        <taxon>Bacteria</taxon>
        <taxon>Pseudomonadati</taxon>
        <taxon>Pseudomonadota</taxon>
        <taxon>Gammaproteobacteria</taxon>
        <taxon>sulfur-oxidizing symbionts</taxon>
    </lineage>
</organism>
<dbReference type="UniPathway" id="UPA00619">
    <property type="reaction ID" value="UER00676"/>
</dbReference>
<name>A0A370DJR6_9GAMM</name>
<dbReference type="InterPro" id="IPR032282">
    <property type="entry name" value="HAGH_C"/>
</dbReference>
<evidence type="ECO:0000256" key="1">
    <source>
        <dbReference type="ARBA" id="ARBA00001623"/>
    </source>
</evidence>
<gene>
    <name evidence="7 9" type="primary">gloB</name>
    <name evidence="9" type="ORF">DIZ78_12135</name>
</gene>
<comment type="similarity">
    <text evidence="3 7">Belongs to the metallo-beta-lactamase superfamily. Glyoxalase II family.</text>
</comment>
<dbReference type="NCBIfam" id="TIGR03413">
    <property type="entry name" value="GSH_gloB"/>
    <property type="match status" value="1"/>
</dbReference>
<dbReference type="InterPro" id="IPR035680">
    <property type="entry name" value="Clx_II_MBL"/>
</dbReference>
<sequence>MFDVTPISSFDDNYIWLISEPGVSFAVVVDPGETGPVVAYLEQASLELGAILVTHHHYDHVGGIPGLLQRFPDIEIFGPAKEPIPGVNRRVTEGDLIELPGMTTRFRVLDTPGHTAGHVSYLGENALFCGDTLFAAGCGRVFDGTHEALAASLVRFAGLPVETQVYCAHEYTLDNLGFASWVEPESEAIKLRLLADRASRESGRPTLPAPLATELATNPFLRTGVRDVITAAEGYAGKKLFGDEAVFTALRNWKDREYD</sequence>
<evidence type="ECO:0000256" key="4">
    <source>
        <dbReference type="ARBA" id="ARBA00022723"/>
    </source>
</evidence>
<feature type="binding site" evidence="7">
    <location>
        <position position="57"/>
    </location>
    <ligand>
        <name>Zn(2+)</name>
        <dbReference type="ChEBI" id="CHEBI:29105"/>
        <label>1</label>
    </ligand>
</feature>
<dbReference type="Pfam" id="PF00753">
    <property type="entry name" value="Lactamase_B"/>
    <property type="match status" value="1"/>
</dbReference>
<feature type="binding site" evidence="7">
    <location>
        <position position="60"/>
    </location>
    <ligand>
        <name>Zn(2+)</name>
        <dbReference type="ChEBI" id="CHEBI:29105"/>
        <label>2</label>
    </ligand>
</feature>
<protein>
    <recommendedName>
        <fullName evidence="7">Hydroxyacylglutathione hydrolase</fullName>
        <ecNumber evidence="7">3.1.2.6</ecNumber>
    </recommendedName>
    <alternativeName>
        <fullName evidence="7">Glyoxalase II</fullName>
        <shortName evidence="7">Glx II</shortName>
    </alternativeName>
</protein>
<dbReference type="InterPro" id="IPR050110">
    <property type="entry name" value="Glyoxalase_II_hydrolase"/>
</dbReference>
<dbReference type="CDD" id="cd07723">
    <property type="entry name" value="hydroxyacylglutathione_hydrolase_MBL-fold"/>
    <property type="match status" value="1"/>
</dbReference>
<dbReference type="HAMAP" id="MF_01374">
    <property type="entry name" value="Glyoxalase_2"/>
    <property type="match status" value="1"/>
</dbReference>
<keyword evidence="6 7" id="KW-0862">Zinc</keyword>